<feature type="domain" description="DNA binding HTH" evidence="2">
    <location>
        <begin position="175"/>
        <end position="211"/>
    </location>
</feature>
<keyword evidence="4" id="KW-1185">Reference proteome</keyword>
<organism evidence="3 4">
    <name type="scientific">Botrimarina colliarenosi</name>
    <dbReference type="NCBI Taxonomy" id="2528001"/>
    <lineage>
        <taxon>Bacteria</taxon>
        <taxon>Pseudomonadati</taxon>
        <taxon>Planctomycetota</taxon>
        <taxon>Planctomycetia</taxon>
        <taxon>Pirellulales</taxon>
        <taxon>Lacipirellulaceae</taxon>
        <taxon>Botrimarina</taxon>
    </lineage>
</organism>
<feature type="compositionally biased region" description="Basic residues" evidence="1">
    <location>
        <begin position="216"/>
        <end position="226"/>
    </location>
</feature>
<name>A0A5C6AC57_9BACT</name>
<proteinExistence type="predicted"/>
<dbReference type="EMBL" id="SJPR01000002">
    <property type="protein sequence ID" value="TWT97594.1"/>
    <property type="molecule type" value="Genomic_DNA"/>
</dbReference>
<dbReference type="InterPro" id="IPR011006">
    <property type="entry name" value="CheY-like_superfamily"/>
</dbReference>
<dbReference type="PRINTS" id="PR01590">
    <property type="entry name" value="HTHFIS"/>
</dbReference>
<evidence type="ECO:0000256" key="1">
    <source>
        <dbReference type="SAM" id="MobiDB-lite"/>
    </source>
</evidence>
<comment type="caution">
    <text evidence="3">The sequence shown here is derived from an EMBL/GenBank/DDBJ whole genome shotgun (WGS) entry which is preliminary data.</text>
</comment>
<evidence type="ECO:0000259" key="2">
    <source>
        <dbReference type="Pfam" id="PF02954"/>
    </source>
</evidence>
<dbReference type="SUPFAM" id="SSF46689">
    <property type="entry name" value="Homeodomain-like"/>
    <property type="match status" value="1"/>
</dbReference>
<sequence length="241" mass="25728">MTTTATDMTSITLVIMEDPAGRQVTIAQLTDRGSHCVAITTASELNRWLMQPSKQANVKVVVMDVCFDGVDAKVIYDGAGPSLHGAPVVLATNGTPDQLAQAVRGLRTFATDILIDPNDDGDIDAIMAAAGTAPRRSFSCQASLGKAVHQLSSEGDNAVRHVDGQLDWGPVQQNERRLIIEALEQTGGHVCRAAKLLRLGQATVYRKIQRYKISRASSHHALRNGRHAPVAASESRSPSAG</sequence>
<accession>A0A5C6AC57</accession>
<dbReference type="Pfam" id="PF02954">
    <property type="entry name" value="HTH_8"/>
    <property type="match status" value="1"/>
</dbReference>
<reference evidence="3 4" key="1">
    <citation type="submission" date="2019-02" db="EMBL/GenBank/DDBJ databases">
        <title>Deep-cultivation of Planctomycetes and their phenomic and genomic characterization uncovers novel biology.</title>
        <authorList>
            <person name="Wiegand S."/>
            <person name="Jogler M."/>
            <person name="Boedeker C."/>
            <person name="Pinto D."/>
            <person name="Vollmers J."/>
            <person name="Rivas-Marin E."/>
            <person name="Kohn T."/>
            <person name="Peeters S.H."/>
            <person name="Heuer A."/>
            <person name="Rast P."/>
            <person name="Oberbeckmann S."/>
            <person name="Bunk B."/>
            <person name="Jeske O."/>
            <person name="Meyerdierks A."/>
            <person name="Storesund J.E."/>
            <person name="Kallscheuer N."/>
            <person name="Luecker S."/>
            <person name="Lage O.M."/>
            <person name="Pohl T."/>
            <person name="Merkel B.J."/>
            <person name="Hornburger P."/>
            <person name="Mueller R.-W."/>
            <person name="Bruemmer F."/>
            <person name="Labrenz M."/>
            <person name="Spormann A.M."/>
            <person name="Op Den Camp H."/>
            <person name="Overmann J."/>
            <person name="Amann R."/>
            <person name="Jetten M.S.M."/>
            <person name="Mascher T."/>
            <person name="Medema M.H."/>
            <person name="Devos D.P."/>
            <person name="Kaster A.-K."/>
            <person name="Ovreas L."/>
            <person name="Rohde M."/>
            <person name="Galperin M.Y."/>
            <person name="Jogler C."/>
        </authorList>
    </citation>
    <scope>NUCLEOTIDE SEQUENCE [LARGE SCALE GENOMIC DNA]</scope>
    <source>
        <strain evidence="3 4">Pla108</strain>
    </source>
</reference>
<protein>
    <submittedName>
        <fullName evidence="3">Acetoacetate metabolism regulatory protein AtoC</fullName>
    </submittedName>
</protein>
<evidence type="ECO:0000313" key="4">
    <source>
        <dbReference type="Proteomes" id="UP000317421"/>
    </source>
</evidence>
<dbReference type="InterPro" id="IPR002197">
    <property type="entry name" value="HTH_Fis"/>
</dbReference>
<dbReference type="Proteomes" id="UP000317421">
    <property type="component" value="Unassembled WGS sequence"/>
</dbReference>
<dbReference type="GO" id="GO:0043565">
    <property type="term" value="F:sequence-specific DNA binding"/>
    <property type="evidence" value="ECO:0007669"/>
    <property type="project" value="InterPro"/>
</dbReference>
<gene>
    <name evidence="3" type="ORF">Pla108_17460</name>
</gene>
<evidence type="ECO:0000313" key="3">
    <source>
        <dbReference type="EMBL" id="TWT97594.1"/>
    </source>
</evidence>
<dbReference type="InterPro" id="IPR009057">
    <property type="entry name" value="Homeodomain-like_sf"/>
</dbReference>
<dbReference type="AlphaFoldDB" id="A0A5C6AC57"/>
<dbReference type="SUPFAM" id="SSF52172">
    <property type="entry name" value="CheY-like"/>
    <property type="match status" value="1"/>
</dbReference>
<dbReference type="Gene3D" id="1.10.10.60">
    <property type="entry name" value="Homeodomain-like"/>
    <property type="match status" value="1"/>
</dbReference>
<feature type="region of interest" description="Disordered" evidence="1">
    <location>
        <begin position="216"/>
        <end position="241"/>
    </location>
</feature>